<evidence type="ECO:0000313" key="2">
    <source>
        <dbReference type="Proteomes" id="UP000050523"/>
    </source>
</evidence>
<organism evidence="1 2">
    <name type="scientific">Pseudomonas tremae</name>
    <dbReference type="NCBI Taxonomy" id="200454"/>
    <lineage>
        <taxon>Bacteria</taxon>
        <taxon>Pseudomonadati</taxon>
        <taxon>Pseudomonadota</taxon>
        <taxon>Gammaproteobacteria</taxon>
        <taxon>Pseudomonadales</taxon>
        <taxon>Pseudomonadaceae</taxon>
        <taxon>Pseudomonas</taxon>
    </lineage>
</organism>
<proteinExistence type="predicted"/>
<accession>A0AA40P1X0</accession>
<reference evidence="1 2" key="1">
    <citation type="submission" date="2015-09" db="EMBL/GenBank/DDBJ databases">
        <title>Genome announcement of multiple Pseudomonas syringae strains.</title>
        <authorList>
            <person name="Thakur S."/>
            <person name="Wang P.W."/>
            <person name="Gong Y."/>
            <person name="Weir B.S."/>
            <person name="Guttman D.S."/>
        </authorList>
    </citation>
    <scope>NUCLEOTIDE SEQUENCE [LARGE SCALE GENOMIC DNA]</scope>
    <source>
        <strain evidence="1 2">ICMP9151</strain>
    </source>
</reference>
<dbReference type="Proteomes" id="UP000050523">
    <property type="component" value="Unassembled WGS sequence"/>
</dbReference>
<feature type="non-terminal residue" evidence="1">
    <location>
        <position position="1"/>
    </location>
</feature>
<feature type="non-terminal residue" evidence="1">
    <location>
        <position position="90"/>
    </location>
</feature>
<sequence>QDEDVYKRQVWGVKPDSDFARRAEESAKPVIAGPSGTASRLVSVARFLAPACLKRLDIESEQGFKELVRYACYAYLGQGSHHSMLEVNLG</sequence>
<evidence type="ECO:0000313" key="1">
    <source>
        <dbReference type="EMBL" id="KPY92779.1"/>
    </source>
</evidence>
<comment type="caution">
    <text evidence="1">The sequence shown here is derived from an EMBL/GenBank/DDBJ whole genome shotgun (WGS) entry which is preliminary data.</text>
</comment>
<name>A0AA40P1X0_9PSED</name>
<protein>
    <submittedName>
        <fullName evidence="1">Type III effector HopT1-1</fullName>
    </submittedName>
</protein>
<dbReference type="AlphaFoldDB" id="A0AA40P1X0"/>
<gene>
    <name evidence="1" type="ORF">ALO43_04592</name>
</gene>
<dbReference type="EMBL" id="LJRO01000437">
    <property type="protein sequence ID" value="KPY92779.1"/>
    <property type="molecule type" value="Genomic_DNA"/>
</dbReference>